<protein>
    <submittedName>
        <fullName evidence="1">Uncharacterized protein</fullName>
    </submittedName>
</protein>
<accession>A0A7X6LZZ6</accession>
<proteinExistence type="predicted"/>
<name>A0A7X6LZZ6_9NOCA</name>
<dbReference type="AlphaFoldDB" id="A0A7X6LZZ6"/>
<sequence>MRGGTRVTEPAESPLPEVSYAEFGRRFVAYAASEQRIAAVFGELAGSAFDFGPIGVGPAHLAKASAQVQLGEPVLQRTVGELVTFDLAVPLEIDLLLDLAVDRHRFEVTGFVHIRLTVRTAAPLRIVVDIAEPRPGDVRVDVATATRRGQLLRLLASVDHEIRRFVARYVANEIRKPHIAAVRDIDVAARLDAAWPA</sequence>
<comment type="caution">
    <text evidence="1">The sequence shown here is derived from an EMBL/GenBank/DDBJ whole genome shotgun (WGS) entry which is preliminary data.</text>
</comment>
<organism evidence="1 2">
    <name type="scientific">Nocardia veterana</name>
    <dbReference type="NCBI Taxonomy" id="132249"/>
    <lineage>
        <taxon>Bacteria</taxon>
        <taxon>Bacillati</taxon>
        <taxon>Actinomycetota</taxon>
        <taxon>Actinomycetes</taxon>
        <taxon>Mycobacteriales</taxon>
        <taxon>Nocardiaceae</taxon>
        <taxon>Nocardia</taxon>
    </lineage>
</organism>
<evidence type="ECO:0000313" key="2">
    <source>
        <dbReference type="Proteomes" id="UP000523447"/>
    </source>
</evidence>
<dbReference type="Proteomes" id="UP000523447">
    <property type="component" value="Unassembled WGS sequence"/>
</dbReference>
<evidence type="ECO:0000313" key="1">
    <source>
        <dbReference type="EMBL" id="NKY87677.1"/>
    </source>
</evidence>
<keyword evidence="2" id="KW-1185">Reference proteome</keyword>
<dbReference type="RefSeq" id="WP_051031860.1">
    <property type="nucleotide sequence ID" value="NZ_CAWPHS010000013.1"/>
</dbReference>
<gene>
    <name evidence="1" type="ORF">HGA07_18830</name>
</gene>
<dbReference type="EMBL" id="JAAXPE010000020">
    <property type="protein sequence ID" value="NKY87677.1"/>
    <property type="molecule type" value="Genomic_DNA"/>
</dbReference>
<reference evidence="1 2" key="1">
    <citation type="submission" date="2020-04" db="EMBL/GenBank/DDBJ databases">
        <title>MicrobeNet Type strains.</title>
        <authorList>
            <person name="Nicholson A.C."/>
        </authorList>
    </citation>
    <scope>NUCLEOTIDE SEQUENCE [LARGE SCALE GENOMIC DNA]</scope>
    <source>
        <strain evidence="1 2">DSM 44445</strain>
    </source>
</reference>